<comment type="caution">
    <text evidence="2">The sequence shown here is derived from an EMBL/GenBank/DDBJ whole genome shotgun (WGS) entry which is preliminary data.</text>
</comment>
<reference evidence="2 3" key="1">
    <citation type="submission" date="2020-08" db="EMBL/GenBank/DDBJ databases">
        <title>Genomic Encyclopedia of Type Strains, Phase IV (KMG-V): Genome sequencing to study the core and pangenomes of soil and plant-associated prokaryotes.</title>
        <authorList>
            <person name="Whitman W."/>
        </authorList>
    </citation>
    <scope>NUCLEOTIDE SEQUENCE [LARGE SCALE GENOMIC DNA]</scope>
    <source>
        <strain evidence="2 3">MP601</strain>
    </source>
</reference>
<protein>
    <recommendedName>
        <fullName evidence="4">PpiC domain-containing protein</fullName>
    </recommendedName>
</protein>
<evidence type="ECO:0000313" key="2">
    <source>
        <dbReference type="EMBL" id="MBB6130923.1"/>
    </source>
</evidence>
<evidence type="ECO:0000313" key="3">
    <source>
        <dbReference type="Proteomes" id="UP000548326"/>
    </source>
</evidence>
<keyword evidence="1" id="KW-1133">Transmembrane helix</keyword>
<gene>
    <name evidence="2" type="ORF">HDF22_005069</name>
</gene>
<dbReference type="RefSeq" id="WP_183589580.1">
    <property type="nucleotide sequence ID" value="NZ_JACHCA010000018.1"/>
</dbReference>
<keyword evidence="1" id="KW-0472">Membrane</keyword>
<feature type="transmembrane region" description="Helical" evidence="1">
    <location>
        <begin position="7"/>
        <end position="26"/>
    </location>
</feature>
<evidence type="ECO:0008006" key="4">
    <source>
        <dbReference type="Google" id="ProtNLM"/>
    </source>
</evidence>
<organism evidence="2 3">
    <name type="scientific">Mucilaginibacter lappiensis</name>
    <dbReference type="NCBI Taxonomy" id="354630"/>
    <lineage>
        <taxon>Bacteria</taxon>
        <taxon>Pseudomonadati</taxon>
        <taxon>Bacteroidota</taxon>
        <taxon>Sphingobacteriia</taxon>
        <taxon>Sphingobacteriales</taxon>
        <taxon>Sphingobacteriaceae</taxon>
        <taxon>Mucilaginibacter</taxon>
    </lineage>
</organism>
<keyword evidence="1" id="KW-0812">Transmembrane</keyword>
<proteinExistence type="predicted"/>
<dbReference type="Proteomes" id="UP000548326">
    <property type="component" value="Unassembled WGS sequence"/>
</dbReference>
<dbReference type="AlphaFoldDB" id="A0A841JID1"/>
<sequence>MKYFKHGFLGNSLLKVLAIILIGLTFSRCSKDNRKNAEASQTVIEIGKFRVSLQEFNENLESLKAKGLTARTGYDQLLDNYISTGLLIHLASKSNLEQNADYKRELTYSENELLASFAKSERLKSIKSVDYDRSKVLGFYKSNNIIDYIWVPKKQKDLSKEILDRLNSGSTVEDLVKSNKFNEWDSLHIQFYSNLSSESAILTEDMIDNIQKMKVGKYETFKTQSGYYLIKVINRSASQHPPKSIKTIDFNLRIANAIENGDTILDPYVVNKALKINDGLLSDIPFQITPLIENDRNNDTTDDPLIAEFFGKKIYKKQVMQQVNLLPVNIQSVFKNKSTRALKVLNLVLVNNTELYNKNLFESNGYKTLLARYLNKQLSQHNHKDTLAFLVKIIEDNLGKYGSGILKIPSDFKDAKLRNTCDGNQKNGISGITHVISNKEGDYHWVYDDNLPGKDYVKLNFSAIEKMEFAAVPTKFDQAIIAYSKDRQLKVIELKESLSRLTPETRMAISESGGLRKLIDYLMQTGTKSRLPHNSFPL</sequence>
<dbReference type="EMBL" id="JACHCA010000018">
    <property type="protein sequence ID" value="MBB6130923.1"/>
    <property type="molecule type" value="Genomic_DNA"/>
</dbReference>
<evidence type="ECO:0000256" key="1">
    <source>
        <dbReference type="SAM" id="Phobius"/>
    </source>
</evidence>
<name>A0A841JID1_9SPHI</name>
<accession>A0A841JID1</accession>